<dbReference type="SMART" id="SM01228">
    <property type="entry name" value="GIDA_assoc_3"/>
    <property type="match status" value="1"/>
</dbReference>
<dbReference type="InterPro" id="IPR036188">
    <property type="entry name" value="FAD/NAD-bd_sf"/>
</dbReference>
<dbReference type="SUPFAM" id="SSF51905">
    <property type="entry name" value="FAD/NAD(P)-binding domain"/>
    <property type="match status" value="1"/>
</dbReference>
<dbReference type="Gene3D" id="3.50.50.60">
    <property type="entry name" value="FAD/NAD(P)-binding domain"/>
    <property type="match status" value="2"/>
</dbReference>
<keyword evidence="4" id="KW-0819">tRNA processing</keyword>
<dbReference type="eggNOG" id="KOG2311">
    <property type="taxonomic scope" value="Eukaryota"/>
</dbReference>
<comment type="function">
    <text evidence="6">Component of the MSS1-MTO1 complex that catalyzes the 5-carboxymethylaminomethyluridine (cmnm(5)U) modification at the 34th wobble position (U34) of mitochondrial tRNAs.</text>
</comment>
<dbReference type="Proteomes" id="UP000016924">
    <property type="component" value="Unassembled WGS sequence"/>
</dbReference>
<dbReference type="Pfam" id="PF13932">
    <property type="entry name" value="SAM_GIDA_C"/>
    <property type="match status" value="1"/>
</dbReference>
<dbReference type="Gene3D" id="1.10.150.570">
    <property type="entry name" value="GidA associated domain, C-terminal subdomain"/>
    <property type="match status" value="1"/>
</dbReference>
<reference evidence="9" key="1">
    <citation type="submission" date="2012-06" db="EMBL/GenBank/DDBJ databases">
        <title>The genome sequence of Coniosporium apollinis CBS 100218.</title>
        <authorList>
            <consortium name="The Broad Institute Genome Sequencing Platform"/>
            <person name="Cuomo C."/>
            <person name="Gorbushina A."/>
            <person name="Noack S."/>
            <person name="Walker B."/>
            <person name="Young S.K."/>
            <person name="Zeng Q."/>
            <person name="Gargeya S."/>
            <person name="Fitzgerald M."/>
            <person name="Haas B."/>
            <person name="Abouelleil A."/>
            <person name="Alvarado L."/>
            <person name="Arachchi H.M."/>
            <person name="Berlin A.M."/>
            <person name="Chapman S.B."/>
            <person name="Goldberg J."/>
            <person name="Griggs A."/>
            <person name="Gujja S."/>
            <person name="Hansen M."/>
            <person name="Howarth C."/>
            <person name="Imamovic A."/>
            <person name="Larimer J."/>
            <person name="McCowan C."/>
            <person name="Montmayeur A."/>
            <person name="Murphy C."/>
            <person name="Neiman D."/>
            <person name="Pearson M."/>
            <person name="Priest M."/>
            <person name="Roberts A."/>
            <person name="Saif S."/>
            <person name="Shea T."/>
            <person name="Sisk P."/>
            <person name="Sykes S."/>
            <person name="Wortman J."/>
            <person name="Nusbaum C."/>
            <person name="Birren B."/>
        </authorList>
    </citation>
    <scope>NUCLEOTIDE SEQUENCE [LARGE SCALE GENOMIC DNA]</scope>
    <source>
        <strain evidence="9">CBS 100218</strain>
    </source>
</reference>
<evidence type="ECO:0000256" key="6">
    <source>
        <dbReference type="ARBA" id="ARBA00054993"/>
    </source>
</evidence>
<evidence type="ECO:0000313" key="9">
    <source>
        <dbReference type="Proteomes" id="UP000016924"/>
    </source>
</evidence>
<dbReference type="PROSITE" id="PS01280">
    <property type="entry name" value="GIDA_1"/>
    <property type="match status" value="1"/>
</dbReference>
<dbReference type="FunFam" id="3.50.50.60:FF:000145">
    <property type="entry name" value="tRNA uridine 5-carboxymethylaminomethyl modification enzyme"/>
    <property type="match status" value="1"/>
</dbReference>
<dbReference type="AlphaFoldDB" id="R7YVQ9"/>
<gene>
    <name evidence="8" type="ORF">W97_05141</name>
</gene>
<keyword evidence="5" id="KW-0274">FAD</keyword>
<dbReference type="PROSITE" id="PS01281">
    <property type="entry name" value="GIDA_2"/>
    <property type="match status" value="1"/>
</dbReference>
<dbReference type="InterPro" id="IPR002218">
    <property type="entry name" value="MnmG-rel"/>
</dbReference>
<evidence type="ECO:0000256" key="1">
    <source>
        <dbReference type="ARBA" id="ARBA00001974"/>
    </source>
</evidence>
<dbReference type="PANTHER" id="PTHR11806:SF0">
    <property type="entry name" value="PROTEIN MTO1 HOMOLOG, MITOCHONDRIAL"/>
    <property type="match status" value="1"/>
</dbReference>
<dbReference type="HOGENOM" id="CLU_007831_2_2_1"/>
<dbReference type="GO" id="GO:0050660">
    <property type="term" value="F:flavin adenine dinucleotide binding"/>
    <property type="evidence" value="ECO:0007669"/>
    <property type="project" value="InterPro"/>
</dbReference>
<evidence type="ECO:0000256" key="5">
    <source>
        <dbReference type="ARBA" id="ARBA00022827"/>
    </source>
</evidence>
<dbReference type="OrthoDB" id="3329at2759"/>
<dbReference type="GO" id="GO:0070899">
    <property type="term" value="P:mitochondrial tRNA wobble uridine modification"/>
    <property type="evidence" value="ECO:0007669"/>
    <property type="project" value="EnsemblFungi"/>
</dbReference>
<feature type="domain" description="tRNA uridine 5-carboxymethylaminomethyl modification enzyme C-terminal subdomain" evidence="7">
    <location>
        <begin position="581"/>
        <end position="652"/>
    </location>
</feature>
<dbReference type="GeneID" id="19902452"/>
<dbReference type="RefSeq" id="XP_007781216.1">
    <property type="nucleotide sequence ID" value="XM_007783026.1"/>
</dbReference>
<dbReference type="STRING" id="1168221.R7YVQ9"/>
<dbReference type="FunFam" id="1.10.150.570:FF:000001">
    <property type="entry name" value="tRNA uridine 5-carboxymethylaminomethyl modification enzyme MnmG"/>
    <property type="match status" value="1"/>
</dbReference>
<dbReference type="GO" id="GO:0005739">
    <property type="term" value="C:mitochondrion"/>
    <property type="evidence" value="ECO:0007669"/>
    <property type="project" value="EnsemblFungi"/>
</dbReference>
<dbReference type="InterPro" id="IPR049312">
    <property type="entry name" value="GIDA_C_N"/>
</dbReference>
<sequence>MNVVLPPRARTLWGHAPRARSITRRRRAFATVASDTRPYDVVVIGGGHAGTEASAAAARSGARTALVTPKLDNLGICSCNPSFGGIGKGTMLREIDALDGVVGRIVDKAGVQFRVLNKKKGSAVWGPRAQIDRALYKKNMREEMTSYKKLSVVEGSVADIVVQREGAQEEGRHGRITGVRLENGEIIPTSKVIITTGTFLGGEIHIGLEAYPSGRMGEAATFGLSKSLRTAGFKLGRLKTGTPPRLDRKTIDFEGLEVQPGDEPPMPFSYLNDSVDVRDQLLCHSTYTNPATHEIIRANLDKSIHIRETVKGPRYCPSLESKIIRFSDKTAHIIWLEPEGFDNDVIYPNGISMTVPADAQEAMLKTIKGLENVKMLQPGYGVEYDYIDPRGLRSTLETKAISGLFLAGQINGTTGYEEAAAQGVIAGINAGLAAQGKEPMALSRADGYIGIMIDDLITKGVSEPYRMFTSRSEYRMSARADNADLRLTAKGREAGVVGDKRWSRFTDEKGQMDELIRILAEKKMNSASWQGAGFQVREDSVRRSAFEVLRLSGVNTASLLDIVPEISRYPPRIRDRVDIEAVYAPYVEQQKTAMRVFLKDESLHLPADLDYAKIHGLSMEEKALLAATRPESVGQARRIEGMTPHGALRLLAFVKGESRAKRREQVFTEAMARKEGAMSAATELL</sequence>
<dbReference type="InterPro" id="IPR047001">
    <property type="entry name" value="MnmG_C_subdom"/>
</dbReference>
<dbReference type="InterPro" id="IPR004416">
    <property type="entry name" value="MnmG"/>
</dbReference>
<proteinExistence type="inferred from homology"/>
<evidence type="ECO:0000256" key="3">
    <source>
        <dbReference type="ARBA" id="ARBA00022630"/>
    </source>
</evidence>
<dbReference type="InterPro" id="IPR040131">
    <property type="entry name" value="MnmG_N"/>
</dbReference>
<keyword evidence="3" id="KW-0285">Flavoprotein</keyword>
<comment type="cofactor">
    <cofactor evidence="1">
        <name>FAD</name>
        <dbReference type="ChEBI" id="CHEBI:57692"/>
    </cofactor>
</comment>
<dbReference type="HAMAP" id="MF_00129">
    <property type="entry name" value="MnmG_GidA"/>
    <property type="match status" value="1"/>
</dbReference>
<evidence type="ECO:0000256" key="2">
    <source>
        <dbReference type="ARBA" id="ARBA00007653"/>
    </source>
</evidence>
<dbReference type="NCBIfam" id="TIGR00136">
    <property type="entry name" value="mnmG_gidA"/>
    <property type="match status" value="1"/>
</dbReference>
<organism evidence="8 9">
    <name type="scientific">Coniosporium apollinis (strain CBS 100218)</name>
    <name type="common">Rock-inhabiting black yeast</name>
    <dbReference type="NCBI Taxonomy" id="1168221"/>
    <lineage>
        <taxon>Eukaryota</taxon>
        <taxon>Fungi</taxon>
        <taxon>Dikarya</taxon>
        <taxon>Ascomycota</taxon>
        <taxon>Pezizomycotina</taxon>
        <taxon>Dothideomycetes</taxon>
        <taxon>Dothideomycetes incertae sedis</taxon>
        <taxon>Coniosporium</taxon>
    </lineage>
</organism>
<evidence type="ECO:0000313" key="8">
    <source>
        <dbReference type="EMBL" id="EON65899.1"/>
    </source>
</evidence>
<dbReference type="InterPro" id="IPR020595">
    <property type="entry name" value="MnmG-rel_CS"/>
</dbReference>
<dbReference type="InterPro" id="IPR026904">
    <property type="entry name" value="MnmG_C"/>
</dbReference>
<dbReference type="FunFam" id="3.50.50.60:FF:000002">
    <property type="entry name" value="tRNA uridine 5-carboxymethylaminomethyl modification enzyme MnmG"/>
    <property type="match status" value="1"/>
</dbReference>
<comment type="similarity">
    <text evidence="2">Belongs to the MnmG family.</text>
</comment>
<dbReference type="EMBL" id="JH767577">
    <property type="protein sequence ID" value="EON65899.1"/>
    <property type="molecule type" value="Genomic_DNA"/>
</dbReference>
<name>R7YVQ9_CONA1</name>
<dbReference type="OMA" id="CNPAMGG"/>
<evidence type="ECO:0000259" key="7">
    <source>
        <dbReference type="SMART" id="SM01228"/>
    </source>
</evidence>
<evidence type="ECO:0000256" key="4">
    <source>
        <dbReference type="ARBA" id="ARBA00022694"/>
    </source>
</evidence>
<dbReference type="Pfam" id="PF01134">
    <property type="entry name" value="GIDA"/>
    <property type="match status" value="1"/>
</dbReference>
<keyword evidence="9" id="KW-1185">Reference proteome</keyword>
<dbReference type="InterPro" id="IPR044920">
    <property type="entry name" value="MnmG_C_subdom_sf"/>
</dbReference>
<dbReference type="Pfam" id="PF21680">
    <property type="entry name" value="GIDA_C_1st"/>
    <property type="match status" value="1"/>
</dbReference>
<protein>
    <submittedName>
        <fullName evidence="8">tRNA uridine 5-carboxymethylaminomethyl modification enzyme GidA</fullName>
    </submittedName>
</protein>
<dbReference type="PANTHER" id="PTHR11806">
    <property type="entry name" value="GLUCOSE INHIBITED DIVISION PROTEIN A"/>
    <property type="match status" value="1"/>
</dbReference>
<accession>R7YVQ9</accession>
<dbReference type="GO" id="GO:0030488">
    <property type="term" value="P:tRNA methylation"/>
    <property type="evidence" value="ECO:0007669"/>
    <property type="project" value="TreeGrafter"/>
</dbReference>